<dbReference type="Gene3D" id="3.40.30.10">
    <property type="entry name" value="Glutaredoxin"/>
    <property type="match status" value="1"/>
</dbReference>
<proteinExistence type="predicted"/>
<sequence>MTLTPTRPTPVLDLPLTGGGSTDDLALGTGADGRFSVVVFFRGLHCPVCRKQLGELDRRLSDLREGGVGRVVAVSMETPERSAQLVQDWHLSDLPVAHGLTEESAREWGLFVSTSIKEGEPAVFNEPGIFVLDSDGSLFWSNVSTMPFGRPAIDDLLAGLKFAQDADYPARGAA</sequence>
<dbReference type="RefSeq" id="WP_192144407.1">
    <property type="nucleotide sequence ID" value="NZ_JACYXZ010000005.1"/>
</dbReference>
<dbReference type="GO" id="GO:0016209">
    <property type="term" value="F:antioxidant activity"/>
    <property type="evidence" value="ECO:0007669"/>
    <property type="project" value="InterPro"/>
</dbReference>
<dbReference type="SUPFAM" id="SSF52833">
    <property type="entry name" value="Thioredoxin-like"/>
    <property type="match status" value="1"/>
</dbReference>
<dbReference type="InterPro" id="IPR036249">
    <property type="entry name" value="Thioredoxin-like_sf"/>
</dbReference>
<gene>
    <name evidence="2" type="ORF">IE331_15680</name>
</gene>
<accession>A0A927Q405</accession>
<protein>
    <submittedName>
        <fullName evidence="2">Redoxin domain-containing protein</fullName>
    </submittedName>
</protein>
<evidence type="ECO:0000259" key="1">
    <source>
        <dbReference type="PROSITE" id="PS51352"/>
    </source>
</evidence>
<name>A0A927Q405_9ACTN</name>
<dbReference type="InterPro" id="IPR013766">
    <property type="entry name" value="Thioredoxin_domain"/>
</dbReference>
<dbReference type="Proteomes" id="UP000616839">
    <property type="component" value="Unassembled WGS sequence"/>
</dbReference>
<reference evidence="2" key="1">
    <citation type="submission" date="2020-09" db="EMBL/GenBank/DDBJ databases">
        <title>Nocardioides sp. strain MJB4 16S ribosomal RNA gene Genome sequencing and assembly.</title>
        <authorList>
            <person name="Kim I."/>
        </authorList>
    </citation>
    <scope>NUCLEOTIDE SEQUENCE</scope>
    <source>
        <strain evidence="2">MJB4</strain>
    </source>
</reference>
<feature type="domain" description="Thioredoxin" evidence="1">
    <location>
        <begin position="3"/>
        <end position="165"/>
    </location>
</feature>
<evidence type="ECO:0000313" key="3">
    <source>
        <dbReference type="Proteomes" id="UP000616839"/>
    </source>
</evidence>
<dbReference type="AlphaFoldDB" id="A0A927Q405"/>
<comment type="caution">
    <text evidence="2">The sequence shown here is derived from an EMBL/GenBank/DDBJ whole genome shotgun (WGS) entry which is preliminary data.</text>
</comment>
<organism evidence="2 3">
    <name type="scientific">Nocardioides donggukensis</name>
    <dbReference type="NCBI Taxonomy" id="2774019"/>
    <lineage>
        <taxon>Bacteria</taxon>
        <taxon>Bacillati</taxon>
        <taxon>Actinomycetota</taxon>
        <taxon>Actinomycetes</taxon>
        <taxon>Propionibacteriales</taxon>
        <taxon>Nocardioidaceae</taxon>
        <taxon>Nocardioides</taxon>
    </lineage>
</organism>
<dbReference type="EMBL" id="JACYXZ010000005">
    <property type="protein sequence ID" value="MBD8871066.1"/>
    <property type="molecule type" value="Genomic_DNA"/>
</dbReference>
<dbReference type="GO" id="GO:0016491">
    <property type="term" value="F:oxidoreductase activity"/>
    <property type="evidence" value="ECO:0007669"/>
    <property type="project" value="InterPro"/>
</dbReference>
<dbReference type="InterPro" id="IPR000866">
    <property type="entry name" value="AhpC/TSA"/>
</dbReference>
<dbReference type="Pfam" id="PF00578">
    <property type="entry name" value="AhpC-TSA"/>
    <property type="match status" value="1"/>
</dbReference>
<keyword evidence="3" id="KW-1185">Reference proteome</keyword>
<evidence type="ECO:0000313" key="2">
    <source>
        <dbReference type="EMBL" id="MBD8871066.1"/>
    </source>
</evidence>
<dbReference type="PROSITE" id="PS51352">
    <property type="entry name" value="THIOREDOXIN_2"/>
    <property type="match status" value="1"/>
</dbReference>